<dbReference type="EMBL" id="CP053746">
    <property type="protein sequence ID" value="QKF52999.1"/>
    <property type="molecule type" value="Genomic_DNA"/>
</dbReference>
<gene>
    <name evidence="2" type="ORF">FX982_03991</name>
</gene>
<organism evidence="2 3">
    <name type="scientific">Pseudomonas graminis</name>
    <dbReference type="NCBI Taxonomy" id="158627"/>
    <lineage>
        <taxon>Bacteria</taxon>
        <taxon>Pseudomonadati</taxon>
        <taxon>Pseudomonadota</taxon>
        <taxon>Gammaproteobacteria</taxon>
        <taxon>Pseudomonadales</taxon>
        <taxon>Pseudomonadaceae</taxon>
        <taxon>Pseudomonas</taxon>
    </lineage>
</organism>
<evidence type="ECO:0008006" key="4">
    <source>
        <dbReference type="Google" id="ProtNLM"/>
    </source>
</evidence>
<dbReference type="SUPFAM" id="SSF54523">
    <property type="entry name" value="Pili subunits"/>
    <property type="match status" value="1"/>
</dbReference>
<dbReference type="InterPro" id="IPR012902">
    <property type="entry name" value="N_methyl_site"/>
</dbReference>
<keyword evidence="3" id="KW-1185">Reference proteome</keyword>
<dbReference type="InterPro" id="IPR045584">
    <property type="entry name" value="Pilin-like"/>
</dbReference>
<keyword evidence="1" id="KW-0812">Transmembrane</keyword>
<name>A0A6M8ME14_9PSED</name>
<reference evidence="3" key="1">
    <citation type="submission" date="2019-12" db="EMBL/GenBank/DDBJ databases">
        <title>Endophytic bacteria associated with Panax ginseng seedlings.</title>
        <authorList>
            <person name="Park J.M."/>
            <person name="Shin R."/>
            <person name="Jo S.H."/>
        </authorList>
    </citation>
    <scope>NUCLEOTIDE SEQUENCE [LARGE SCALE GENOMIC DNA]</scope>
    <source>
        <strain evidence="3">PgKB30</strain>
    </source>
</reference>
<evidence type="ECO:0000313" key="3">
    <source>
        <dbReference type="Proteomes" id="UP000501989"/>
    </source>
</evidence>
<accession>A0A6M8ME14</accession>
<protein>
    <recommendedName>
        <fullName evidence="4">General secretion pathway protein I</fullName>
    </recommendedName>
</protein>
<dbReference type="KEGG" id="pgg:FX982_03991"/>
<dbReference type="Pfam" id="PF07963">
    <property type="entry name" value="N_methyl"/>
    <property type="match status" value="1"/>
</dbReference>
<dbReference type="AlphaFoldDB" id="A0A6M8ME14"/>
<proteinExistence type="predicted"/>
<dbReference type="Proteomes" id="UP000501989">
    <property type="component" value="Chromosome"/>
</dbReference>
<evidence type="ECO:0000313" key="2">
    <source>
        <dbReference type="EMBL" id="QKF52999.1"/>
    </source>
</evidence>
<feature type="transmembrane region" description="Helical" evidence="1">
    <location>
        <begin position="12"/>
        <end position="33"/>
    </location>
</feature>
<keyword evidence="1" id="KW-1133">Transmembrane helix</keyword>
<keyword evidence="1" id="KW-0472">Membrane</keyword>
<dbReference type="RefSeq" id="WP_172612204.1">
    <property type="nucleotide sequence ID" value="NZ_CP053746.1"/>
</dbReference>
<dbReference type="NCBIfam" id="TIGR02532">
    <property type="entry name" value="IV_pilin_GFxxxE"/>
    <property type="match status" value="1"/>
</dbReference>
<evidence type="ECO:0000256" key="1">
    <source>
        <dbReference type="SAM" id="Phobius"/>
    </source>
</evidence>
<sequence length="126" mass="13231">MTARSGQAGFTLLEMLAALVVMALCSGVLLMAFGQSARSLQQVDRADRLSQAARSVLDDQAVGLLQPGQSNGVMDGGIRWAMGVSALPANAGQPRLLRVELTVSEGRREAHFSTLRLVNPAKAGAQ</sequence>